<sequence length="84" mass="9129">MTPTEFTEVLRAGAGGDAPAETGADFLDTTFEELGYDSLALLETLSRIERSHGVSLPDEVIGELTTPRSFLDLVNEHLRRALPV</sequence>
<keyword evidence="2" id="KW-0597">Phosphoprotein</keyword>
<keyword evidence="6" id="KW-1185">Reference proteome</keyword>
<feature type="region of interest" description="Disordered" evidence="3">
    <location>
        <begin position="1"/>
        <end position="21"/>
    </location>
</feature>
<organism evidence="5 6">
    <name type="scientific">Actinokineospora bangkokensis</name>
    <dbReference type="NCBI Taxonomy" id="1193682"/>
    <lineage>
        <taxon>Bacteria</taxon>
        <taxon>Bacillati</taxon>
        <taxon>Actinomycetota</taxon>
        <taxon>Actinomycetes</taxon>
        <taxon>Pseudonocardiales</taxon>
        <taxon>Pseudonocardiaceae</taxon>
        <taxon>Actinokineospora</taxon>
    </lineage>
</organism>
<dbReference type="SUPFAM" id="SSF47336">
    <property type="entry name" value="ACP-like"/>
    <property type="match status" value="1"/>
</dbReference>
<comment type="caution">
    <text evidence="5">The sequence shown here is derived from an EMBL/GenBank/DDBJ whole genome shotgun (WGS) entry which is preliminary data.</text>
</comment>
<dbReference type="Pfam" id="PF00550">
    <property type="entry name" value="PP-binding"/>
    <property type="match status" value="1"/>
</dbReference>
<dbReference type="STRING" id="1193682.BJP25_05795"/>
<dbReference type="InterPro" id="IPR009081">
    <property type="entry name" value="PP-bd_ACP"/>
</dbReference>
<evidence type="ECO:0000313" key="6">
    <source>
        <dbReference type="Proteomes" id="UP000186040"/>
    </source>
</evidence>
<dbReference type="InterPro" id="IPR006162">
    <property type="entry name" value="Ppantetheine_attach_site"/>
</dbReference>
<dbReference type="SMART" id="SM00823">
    <property type="entry name" value="PKS_PP"/>
    <property type="match status" value="1"/>
</dbReference>
<dbReference type="EMBL" id="MKQR01000032">
    <property type="protein sequence ID" value="OLR89622.1"/>
    <property type="molecule type" value="Genomic_DNA"/>
</dbReference>
<proteinExistence type="predicted"/>
<evidence type="ECO:0000313" key="5">
    <source>
        <dbReference type="EMBL" id="OLR89622.1"/>
    </source>
</evidence>
<dbReference type="AlphaFoldDB" id="A0A1Q9LC68"/>
<evidence type="ECO:0000256" key="2">
    <source>
        <dbReference type="ARBA" id="ARBA00022553"/>
    </source>
</evidence>
<dbReference type="Gene3D" id="1.10.1200.10">
    <property type="entry name" value="ACP-like"/>
    <property type="match status" value="1"/>
</dbReference>
<gene>
    <name evidence="5" type="ORF">BJP25_05795</name>
</gene>
<reference evidence="5 6" key="1">
    <citation type="submission" date="2016-10" db="EMBL/GenBank/DDBJ databases">
        <title>The Draft Genome Sequence of Actinokineospora bangkokensis 44EHWT reveals the biosynthetic pathway of antifungal compounds Thailandins with unusual extender unit butylmalonyl-CoA.</title>
        <authorList>
            <person name="Greule A."/>
            <person name="Intra B."/>
            <person name="Flemming S."/>
            <person name="Rommel M.G."/>
            <person name="Panbangred W."/>
            <person name="Bechthold A."/>
        </authorList>
    </citation>
    <scope>NUCLEOTIDE SEQUENCE [LARGE SCALE GENOMIC DNA]</scope>
    <source>
        <strain evidence="5 6">44EHW</strain>
    </source>
</reference>
<feature type="domain" description="Carrier" evidence="4">
    <location>
        <begin position="1"/>
        <end position="78"/>
    </location>
</feature>
<name>A0A1Q9LC68_9PSEU</name>
<evidence type="ECO:0000256" key="3">
    <source>
        <dbReference type="SAM" id="MobiDB-lite"/>
    </source>
</evidence>
<protein>
    <recommendedName>
        <fullName evidence="4">Carrier domain-containing protein</fullName>
    </recommendedName>
</protein>
<evidence type="ECO:0000256" key="1">
    <source>
        <dbReference type="ARBA" id="ARBA00022450"/>
    </source>
</evidence>
<accession>A0A1Q9LC68</accession>
<evidence type="ECO:0000259" key="4">
    <source>
        <dbReference type="PROSITE" id="PS50075"/>
    </source>
</evidence>
<dbReference type="OrthoDB" id="3537906at2"/>
<dbReference type="Proteomes" id="UP000186040">
    <property type="component" value="Unassembled WGS sequence"/>
</dbReference>
<dbReference type="InterPro" id="IPR020806">
    <property type="entry name" value="PKS_PP-bd"/>
</dbReference>
<dbReference type="PROSITE" id="PS50075">
    <property type="entry name" value="CARRIER"/>
    <property type="match status" value="1"/>
</dbReference>
<dbReference type="GO" id="GO:0031177">
    <property type="term" value="F:phosphopantetheine binding"/>
    <property type="evidence" value="ECO:0007669"/>
    <property type="project" value="InterPro"/>
</dbReference>
<dbReference type="PROSITE" id="PS00012">
    <property type="entry name" value="PHOSPHOPANTETHEINE"/>
    <property type="match status" value="1"/>
</dbReference>
<dbReference type="InterPro" id="IPR036736">
    <property type="entry name" value="ACP-like_sf"/>
</dbReference>
<keyword evidence="1" id="KW-0596">Phosphopantetheine</keyword>